<dbReference type="AlphaFoldDB" id="N1MLL5"/>
<protein>
    <submittedName>
        <fullName evidence="2">Uncharacterized protein</fullName>
    </submittedName>
</protein>
<dbReference type="EMBL" id="CAVK010000037">
    <property type="protein sequence ID" value="CCW16348.1"/>
    <property type="molecule type" value="Genomic_DNA"/>
</dbReference>
<sequence>MSAEIEHSPEQSIDADPEQERAAVCPPAMTWWAIGFLPLLCLGARRPAPSFAKVRSATDTEEGQ</sequence>
<feature type="region of interest" description="Disordered" evidence="1">
    <location>
        <begin position="1"/>
        <end position="21"/>
    </location>
</feature>
<keyword evidence="3" id="KW-1185">Reference proteome</keyword>
<dbReference type="RefSeq" id="WP_006950765.1">
    <property type="nucleotide sequence ID" value="NZ_CAVK010000037.1"/>
</dbReference>
<name>N1MLL5_9SPHN</name>
<comment type="caution">
    <text evidence="2">The sequence shown here is derived from an EMBL/GenBank/DDBJ whole genome shotgun (WGS) entry which is preliminary data.</text>
</comment>
<organism evidence="2 3">
    <name type="scientific">Sphingobium indicum BiD32</name>
    <dbReference type="NCBI Taxonomy" id="1301087"/>
    <lineage>
        <taxon>Bacteria</taxon>
        <taxon>Pseudomonadati</taxon>
        <taxon>Pseudomonadota</taxon>
        <taxon>Alphaproteobacteria</taxon>
        <taxon>Sphingomonadales</taxon>
        <taxon>Sphingomonadaceae</taxon>
        <taxon>Sphingobium</taxon>
    </lineage>
</organism>
<reference evidence="3" key="2">
    <citation type="submission" date="2013-04" db="EMBL/GenBank/DDBJ databases">
        <title>Bisphenol A degrading Sphingobium sp. strain BiD32.</title>
        <authorList>
            <person name="Nielsen J.L."/>
            <person name="Zhou N.A."/>
            <person name="Kjeldal H."/>
        </authorList>
    </citation>
    <scope>NUCLEOTIDE SEQUENCE [LARGE SCALE GENOMIC DNA]</scope>
    <source>
        <strain evidence="3">BiD32</strain>
    </source>
</reference>
<gene>
    <name evidence="2" type="ORF">EBBID32_6840</name>
</gene>
<evidence type="ECO:0000313" key="3">
    <source>
        <dbReference type="Proteomes" id="UP000013201"/>
    </source>
</evidence>
<evidence type="ECO:0000256" key="1">
    <source>
        <dbReference type="SAM" id="MobiDB-lite"/>
    </source>
</evidence>
<reference evidence="2 3" key="1">
    <citation type="submission" date="2013-03" db="EMBL/GenBank/DDBJ databases">
        <authorList>
            <person name="Le V."/>
        </authorList>
    </citation>
    <scope>NUCLEOTIDE SEQUENCE [LARGE SCALE GENOMIC DNA]</scope>
    <source>
        <strain evidence="2 3">BiD32</strain>
    </source>
</reference>
<evidence type="ECO:0000313" key="2">
    <source>
        <dbReference type="EMBL" id="CCW16348.1"/>
    </source>
</evidence>
<accession>N1MLL5</accession>
<dbReference type="Proteomes" id="UP000013201">
    <property type="component" value="Unassembled WGS sequence"/>
</dbReference>
<proteinExistence type="predicted"/>